<protein>
    <recommendedName>
        <fullName evidence="14">D-alanine--D-alanine ligase</fullName>
        <ecNumber evidence="14">6.3.2.4</ecNumber>
    </recommendedName>
    <alternativeName>
        <fullName evidence="14">D-Ala-D-Ala ligase</fullName>
    </alternativeName>
    <alternativeName>
        <fullName evidence="14">D-alanylalanine synthetase</fullName>
    </alternativeName>
</protein>
<feature type="binding site" evidence="16">
    <location>
        <begin position="306"/>
        <end position="307"/>
    </location>
    <ligand>
        <name>ATP</name>
        <dbReference type="ChEBI" id="CHEBI:30616"/>
    </ligand>
</feature>
<dbReference type="GO" id="GO:0008360">
    <property type="term" value="P:regulation of cell shape"/>
    <property type="evidence" value="ECO:0007669"/>
    <property type="project" value="UniProtKB-KW"/>
</dbReference>
<evidence type="ECO:0000256" key="2">
    <source>
        <dbReference type="ARBA" id="ARBA00003921"/>
    </source>
</evidence>
<keyword evidence="11 17" id="KW-0464">Manganese</keyword>
<dbReference type="Gene3D" id="3.30.1490.20">
    <property type="entry name" value="ATP-grasp fold, A domain"/>
    <property type="match status" value="1"/>
</dbReference>
<comment type="function">
    <text evidence="2 14">Cell wall formation.</text>
</comment>
<feature type="binding site" evidence="17">
    <location>
        <position position="307"/>
    </location>
    <ligand>
        <name>Mg(2+)</name>
        <dbReference type="ChEBI" id="CHEBI:18420"/>
        <label>2</label>
    </ligand>
</feature>
<evidence type="ECO:0000256" key="5">
    <source>
        <dbReference type="ARBA" id="ARBA00022723"/>
    </source>
</evidence>
<feature type="binding site" evidence="17">
    <location>
        <position position="307"/>
    </location>
    <ligand>
        <name>Mg(2+)</name>
        <dbReference type="ChEBI" id="CHEBI:18420"/>
        <label>1</label>
    </ligand>
</feature>
<dbReference type="STRING" id="1399147.P618_200868"/>
<feature type="binding site" evidence="16">
    <location>
        <position position="135"/>
    </location>
    <ligand>
        <name>ATP</name>
        <dbReference type="ChEBI" id="CHEBI:30616"/>
    </ligand>
</feature>
<feature type="binding site" evidence="16">
    <location>
        <begin position="185"/>
        <end position="186"/>
    </location>
    <ligand>
        <name>ATP</name>
        <dbReference type="ChEBI" id="CHEBI:30616"/>
    </ligand>
</feature>
<keyword evidence="14" id="KW-0963">Cytoplasm</keyword>
<comment type="caution">
    <text evidence="20">The sequence shown here is derived from an EMBL/GenBank/DDBJ whole genome shotgun (WGS) entry which is preliminary data.</text>
</comment>
<evidence type="ECO:0000256" key="11">
    <source>
        <dbReference type="ARBA" id="ARBA00023211"/>
    </source>
</evidence>
<evidence type="ECO:0000256" key="13">
    <source>
        <dbReference type="ARBA" id="ARBA00047614"/>
    </source>
</evidence>
<evidence type="ECO:0000256" key="17">
    <source>
        <dbReference type="PIRSR" id="PIRSR039102-3"/>
    </source>
</evidence>
<dbReference type="PIRSF" id="PIRSF039102">
    <property type="entry name" value="Ddl/VanB"/>
    <property type="match status" value="1"/>
</dbReference>
<evidence type="ECO:0000256" key="8">
    <source>
        <dbReference type="ARBA" id="ARBA00022842"/>
    </source>
</evidence>
<dbReference type="SUPFAM" id="SSF52440">
    <property type="entry name" value="PreATP-grasp domain"/>
    <property type="match status" value="1"/>
</dbReference>
<keyword evidence="6 16" id="KW-0547">Nucleotide-binding</keyword>
<evidence type="ECO:0000256" key="3">
    <source>
        <dbReference type="ARBA" id="ARBA00010871"/>
    </source>
</evidence>
<dbReference type="UniPathway" id="UPA00219"/>
<dbReference type="SUPFAM" id="SSF56059">
    <property type="entry name" value="Glutathione synthetase ATP-binding domain-like"/>
    <property type="match status" value="1"/>
</dbReference>
<evidence type="ECO:0000256" key="6">
    <source>
        <dbReference type="ARBA" id="ARBA00022741"/>
    </source>
</evidence>
<accession>W6TGH5</accession>
<dbReference type="eggNOG" id="COG1181">
    <property type="taxonomic scope" value="Bacteria"/>
</dbReference>
<dbReference type="InterPro" id="IPR000291">
    <property type="entry name" value="D-Ala_lig_Van_CS"/>
</dbReference>
<dbReference type="HAMAP" id="MF_00047">
    <property type="entry name" value="Dala_Dala_lig"/>
    <property type="match status" value="1"/>
</dbReference>
<evidence type="ECO:0000313" key="20">
    <source>
        <dbReference type="EMBL" id="ETZ06970.1"/>
    </source>
</evidence>
<dbReference type="GO" id="GO:0071555">
    <property type="term" value="P:cell wall organization"/>
    <property type="evidence" value="ECO:0007669"/>
    <property type="project" value="UniProtKB-KW"/>
</dbReference>
<keyword evidence="21" id="KW-1185">Reference proteome</keyword>
<dbReference type="GO" id="GO:0005524">
    <property type="term" value="F:ATP binding"/>
    <property type="evidence" value="ECO:0007669"/>
    <property type="project" value="UniProtKB-UniRule"/>
</dbReference>
<comment type="subcellular location">
    <subcellularLocation>
        <location evidence="14">Cytoplasm</location>
    </subcellularLocation>
</comment>
<evidence type="ECO:0000256" key="18">
    <source>
        <dbReference type="PROSITE-ProRule" id="PRU00409"/>
    </source>
</evidence>
<comment type="pathway">
    <text evidence="14">Cell wall biogenesis; peptidoglycan biosynthesis.</text>
</comment>
<evidence type="ECO:0000313" key="21">
    <source>
        <dbReference type="Proteomes" id="UP000019112"/>
    </source>
</evidence>
<dbReference type="Pfam" id="PF07478">
    <property type="entry name" value="Dala_Dala_lig_C"/>
    <property type="match status" value="1"/>
</dbReference>
<dbReference type="PROSITE" id="PS00843">
    <property type="entry name" value="DALA_DALA_LIGASE_1"/>
    <property type="match status" value="1"/>
</dbReference>
<dbReference type="GO" id="GO:0008716">
    <property type="term" value="F:D-alanine-D-alanine ligase activity"/>
    <property type="evidence" value="ECO:0007669"/>
    <property type="project" value="UniProtKB-UniRule"/>
</dbReference>
<evidence type="ECO:0000259" key="19">
    <source>
        <dbReference type="PROSITE" id="PS50975"/>
    </source>
</evidence>
<feature type="binding site" evidence="17">
    <location>
        <position position="294"/>
    </location>
    <ligand>
        <name>Mg(2+)</name>
        <dbReference type="ChEBI" id="CHEBI:18420"/>
        <label>1</label>
    </ligand>
</feature>
<feature type="active site" evidence="15">
    <location>
        <position position="318"/>
    </location>
</feature>
<keyword evidence="10 14" id="KW-0573">Peptidoglycan synthesis</keyword>
<dbReference type="AlphaFoldDB" id="W6TGH5"/>
<feature type="active site" evidence="15">
    <location>
        <position position="17"/>
    </location>
</feature>
<dbReference type="NCBIfam" id="NF002528">
    <property type="entry name" value="PRK01966.1-4"/>
    <property type="match status" value="1"/>
</dbReference>
<dbReference type="GO" id="GO:0005829">
    <property type="term" value="C:cytosol"/>
    <property type="evidence" value="ECO:0007669"/>
    <property type="project" value="TreeGrafter"/>
</dbReference>
<dbReference type="InterPro" id="IPR011095">
    <property type="entry name" value="Dala_Dala_lig_C"/>
</dbReference>
<evidence type="ECO:0000256" key="10">
    <source>
        <dbReference type="ARBA" id="ARBA00022984"/>
    </source>
</evidence>
<keyword evidence="9 14" id="KW-0133">Cell shape</keyword>
<dbReference type="Gene3D" id="3.40.50.20">
    <property type="match status" value="1"/>
</dbReference>
<dbReference type="GO" id="GO:0009252">
    <property type="term" value="P:peptidoglycan biosynthetic process"/>
    <property type="evidence" value="ECO:0007669"/>
    <property type="project" value="UniProtKB-UniRule"/>
</dbReference>
<dbReference type="PANTHER" id="PTHR23132">
    <property type="entry name" value="D-ALANINE--D-ALANINE LIGASE"/>
    <property type="match status" value="1"/>
</dbReference>
<reference evidence="20 21" key="1">
    <citation type="journal article" date="2014" name="FEMS Microbiol. Lett.">
        <title>Draft genome sequences of three Holospora species (Holospora obtusa, Holospora undulata, and Holospora elegans), endonuclear symbiotic bacteria of the ciliate Paramecium caudatum.</title>
        <authorList>
            <person name="Dohra H."/>
            <person name="Tanaka K."/>
            <person name="Suzuki T."/>
            <person name="Fujishima M."/>
            <person name="Suzuki H."/>
        </authorList>
    </citation>
    <scope>NUCLEOTIDE SEQUENCE [LARGE SCALE GENOMIC DNA]</scope>
    <source>
        <strain evidence="20 21">F1</strain>
    </source>
</reference>
<comment type="cofactor">
    <cofactor evidence="17">
        <name>Mg(2+)</name>
        <dbReference type="ChEBI" id="CHEBI:18420"/>
    </cofactor>
    <cofactor evidence="17">
        <name>Mn(2+)</name>
        <dbReference type="ChEBI" id="CHEBI:29035"/>
    </cofactor>
    <text evidence="17">Binds 2 magnesium or manganese ions per subunit.</text>
</comment>
<keyword evidence="7 18" id="KW-0067">ATP-binding</keyword>
<dbReference type="InterPro" id="IPR016185">
    <property type="entry name" value="PreATP-grasp_dom_sf"/>
</dbReference>
<dbReference type="NCBIfam" id="TIGR01205">
    <property type="entry name" value="D_ala_D_alaTIGR"/>
    <property type="match status" value="1"/>
</dbReference>
<evidence type="ECO:0000256" key="14">
    <source>
        <dbReference type="HAMAP-Rule" id="MF_00047"/>
    </source>
</evidence>
<gene>
    <name evidence="14" type="primary">ddl</name>
    <name evidence="20" type="ORF">P618_200868</name>
</gene>
<keyword evidence="8 17" id="KW-0460">Magnesium</keyword>
<feature type="domain" description="ATP-grasp" evidence="19">
    <location>
        <begin position="139"/>
        <end position="340"/>
    </location>
</feature>
<dbReference type="InterPro" id="IPR005905">
    <property type="entry name" value="D_ala_D_ala"/>
</dbReference>
<evidence type="ECO:0000256" key="4">
    <source>
        <dbReference type="ARBA" id="ARBA00022598"/>
    </source>
</evidence>
<dbReference type="Pfam" id="PF01820">
    <property type="entry name" value="Dala_Dala_lig_N"/>
    <property type="match status" value="1"/>
</dbReference>
<keyword evidence="4 14" id="KW-0436">Ligase</keyword>
<evidence type="ECO:0000256" key="7">
    <source>
        <dbReference type="ARBA" id="ARBA00022840"/>
    </source>
</evidence>
<comment type="catalytic activity">
    <reaction evidence="13 14">
        <text>2 D-alanine + ATP = D-alanyl-D-alanine + ADP + phosphate + H(+)</text>
        <dbReference type="Rhea" id="RHEA:11224"/>
        <dbReference type="ChEBI" id="CHEBI:15378"/>
        <dbReference type="ChEBI" id="CHEBI:30616"/>
        <dbReference type="ChEBI" id="CHEBI:43474"/>
        <dbReference type="ChEBI" id="CHEBI:57416"/>
        <dbReference type="ChEBI" id="CHEBI:57822"/>
        <dbReference type="ChEBI" id="CHEBI:456216"/>
        <dbReference type="EC" id="6.3.2.4"/>
    </reaction>
</comment>
<name>W6TGH5_HOLOB</name>
<dbReference type="RefSeq" id="WP_021827044.1">
    <property type="nucleotide sequence ID" value="NZ_AWTR02000074.1"/>
</dbReference>
<evidence type="ECO:0000256" key="12">
    <source>
        <dbReference type="ARBA" id="ARBA00023316"/>
    </source>
</evidence>
<dbReference type="OrthoDB" id="9813261at2"/>
<feature type="binding site" evidence="17">
    <location>
        <position position="309"/>
    </location>
    <ligand>
        <name>Mg(2+)</name>
        <dbReference type="ChEBI" id="CHEBI:18420"/>
        <label>2</label>
    </ligand>
</feature>
<dbReference type="Proteomes" id="UP000019112">
    <property type="component" value="Unassembled WGS sequence"/>
</dbReference>
<dbReference type="PROSITE" id="PS50975">
    <property type="entry name" value="ATP_GRASP"/>
    <property type="match status" value="1"/>
</dbReference>
<dbReference type="EMBL" id="AWTR02000074">
    <property type="protein sequence ID" value="ETZ06970.1"/>
    <property type="molecule type" value="Genomic_DNA"/>
</dbReference>
<dbReference type="Gene3D" id="3.30.470.20">
    <property type="entry name" value="ATP-grasp fold, B domain"/>
    <property type="match status" value="1"/>
</dbReference>
<feature type="binding site" evidence="16">
    <location>
        <begin position="215"/>
        <end position="222"/>
    </location>
    <ligand>
        <name>ATP</name>
        <dbReference type="ChEBI" id="CHEBI:30616"/>
    </ligand>
</feature>
<evidence type="ECO:0000256" key="16">
    <source>
        <dbReference type="PIRSR" id="PIRSR039102-2"/>
    </source>
</evidence>
<feature type="binding site" evidence="16">
    <location>
        <begin position="177"/>
        <end position="179"/>
    </location>
    <ligand>
        <name>ATP</name>
        <dbReference type="ChEBI" id="CHEBI:30616"/>
    </ligand>
</feature>
<evidence type="ECO:0000256" key="15">
    <source>
        <dbReference type="PIRSR" id="PIRSR039102-1"/>
    </source>
</evidence>
<evidence type="ECO:0000256" key="9">
    <source>
        <dbReference type="ARBA" id="ARBA00022960"/>
    </source>
</evidence>
<comment type="similarity">
    <text evidence="3 14">Belongs to the D-alanine--D-alanine ligase family.</text>
</comment>
<proteinExistence type="inferred from homology"/>
<organism evidence="20 21">
    <name type="scientific">Holospora obtusa F1</name>
    <dbReference type="NCBI Taxonomy" id="1399147"/>
    <lineage>
        <taxon>Bacteria</taxon>
        <taxon>Pseudomonadati</taxon>
        <taxon>Pseudomonadota</taxon>
        <taxon>Alphaproteobacteria</taxon>
        <taxon>Holosporales</taxon>
        <taxon>Holosporaceae</taxon>
        <taxon>Holospora</taxon>
    </lineage>
</organism>
<evidence type="ECO:0000256" key="1">
    <source>
        <dbReference type="ARBA" id="ARBA00001936"/>
    </source>
</evidence>
<dbReference type="InterPro" id="IPR013815">
    <property type="entry name" value="ATP_grasp_subdomain_1"/>
</dbReference>
<keyword evidence="5 17" id="KW-0479">Metal-binding</keyword>
<dbReference type="PANTHER" id="PTHR23132:SF25">
    <property type="entry name" value="D-ALANINE--D-ALANINE LIGASE A"/>
    <property type="match status" value="1"/>
</dbReference>
<dbReference type="EC" id="6.3.2.4" evidence="14"/>
<feature type="active site" evidence="15">
    <location>
        <position position="185"/>
    </location>
</feature>
<keyword evidence="12 14" id="KW-0961">Cell wall biogenesis/degradation</keyword>
<dbReference type="InterPro" id="IPR011127">
    <property type="entry name" value="Dala_Dala_lig_N"/>
</dbReference>
<sequence>MKKIKSVLIVCGGCSPEHEVTLRSSSYVLDHMPSETKSYIWGIDRDNNGYALSAEDIKRNSCISSAIGAPSAYLRRCQGRVEFCVENCAPIEIDIIFPMIHGATGEDGCLQGVSKFFGIPCVGAGVMGSALCMHKRVTKQVLMANNLPVVPFVFSQSFSEVPSYERVVELLKSENLFIKPAGAGSSVGVSDVCCHSEYVKAIEEAFCYDREVLIEKKIFGKEIECSVLNGKAAEILGEIEPTHGFYSYEAKYLDPNGANFYTPARITDQQANRVRVMAEQVARILKCEEMVRVDFFLSQDDTLWINEANTLPGLTAISFYPKLLELSGISGVELVRSLLEGALKNYTNSLTFLTTVPCF</sequence>
<comment type="cofactor">
    <cofactor evidence="1">
        <name>Mn(2+)</name>
        <dbReference type="ChEBI" id="CHEBI:29035"/>
    </cofactor>
</comment>
<dbReference type="GO" id="GO:0046872">
    <property type="term" value="F:metal ion binding"/>
    <property type="evidence" value="ECO:0007669"/>
    <property type="project" value="UniProtKB-KW"/>
</dbReference>
<dbReference type="InterPro" id="IPR011761">
    <property type="entry name" value="ATP-grasp"/>
</dbReference>